<dbReference type="PANTHER" id="PTHR32282:SF32">
    <property type="entry name" value="PENICILLIN-BINDING PROTEIN 2A"/>
    <property type="match status" value="1"/>
</dbReference>
<sequence length="711" mass="79439">MDKIKQRIKAVLKRIWDALILFWQRKHITQILLLTILVIVLLSILWFAFIASQANVQSLKDGLDQSTIIYDKDGDSAGSVANNRTNRVVFTQLPDHITNAVIAIEDERFYEHNGFDIKGIARAFFGNLFAGSITGGGSTLTQQLTKNALLSQEQTYKRKVEELFLAVEIEKAYEKEEILEMYLNQSYFGSGAWGIGNASRKYFNKDIQNVTISEAALLAGLLKAPSSLDPYKNYDGAVNRRNIVLDKMHELGMITDTEHELAKKEQITLKDGGGSLYERKFPYYMDAILDEAINEYGLTQEEILTRGYVIHTQLDQNLQTSLEKVYANDSNFPRSSGKQKVQSGAVLLDPGTGGIRALVGGRGDYVFRGFNRATHLRAQPGSTMKPLAVYTPALENGFKYDSMLVDEQMAFANYKPENFSKTYQGEVPMYEAVEKSINLPAVWLLNEIGLKKGIDSIKKFGIPVQEEDQNLAIALGGMHKGVSPQQLAEAYSAYPNEGERMESHIITKIIGPTGNTIAEYKGNSVRVTSKKAAEEMTSMLLNVVETGTGQATKIDGLSIAGKTGSTQLPFNDIRGTKDQWFVGYTPTIVGAVWIGYDKTDREHYLPNSSAQTVVPIFRKIMEQASPHIEEGQFNVESVNSRLEGSEPNKLDEEELKEQAKKLEDELKKAAEKVEEKIKEEAPKWKDVWEKAKEDADSLGGLVKDKLREWAP</sequence>
<keyword evidence="15" id="KW-0961">Cell wall biogenesis/degradation</keyword>
<dbReference type="STRING" id="930146.SAMN05192533_110122"/>
<organism evidence="22 23">
    <name type="scientific">Mesobacillus persicus</name>
    <dbReference type="NCBI Taxonomy" id="930146"/>
    <lineage>
        <taxon>Bacteria</taxon>
        <taxon>Bacillati</taxon>
        <taxon>Bacillota</taxon>
        <taxon>Bacilli</taxon>
        <taxon>Bacillales</taxon>
        <taxon>Bacillaceae</taxon>
        <taxon>Mesobacillus</taxon>
    </lineage>
</organism>
<dbReference type="EMBL" id="FOBW01000010">
    <property type="protein sequence ID" value="SEN23544.1"/>
    <property type="molecule type" value="Genomic_DNA"/>
</dbReference>
<keyword evidence="14" id="KW-0511">Multifunctional enzyme</keyword>
<evidence type="ECO:0000256" key="13">
    <source>
        <dbReference type="ARBA" id="ARBA00023136"/>
    </source>
</evidence>
<keyword evidence="9" id="KW-0378">Hydrolase</keyword>
<reference evidence="23" key="1">
    <citation type="submission" date="2016-10" db="EMBL/GenBank/DDBJ databases">
        <authorList>
            <person name="Varghese N."/>
            <person name="Submissions S."/>
        </authorList>
    </citation>
    <scope>NUCLEOTIDE SEQUENCE [LARGE SCALE GENOMIC DNA]</scope>
    <source>
        <strain evidence="23">B48,IBRC-M 10115,DSM 25386,CECT 8001</strain>
    </source>
</reference>
<evidence type="ECO:0000256" key="3">
    <source>
        <dbReference type="ARBA" id="ARBA00022475"/>
    </source>
</evidence>
<protein>
    <submittedName>
        <fullName evidence="22">Penicillin-binding protein 2A</fullName>
    </submittedName>
</protein>
<comment type="catalytic activity">
    <reaction evidence="16">
        <text>Preferential cleavage: (Ac)2-L-Lys-D-Ala-|-D-Ala. Also transpeptidation of peptidyl-alanyl moieties that are N-acyl substituents of D-alanine.</text>
        <dbReference type="EC" id="3.4.16.4"/>
    </reaction>
</comment>
<dbReference type="GO" id="GO:0006508">
    <property type="term" value="P:proteolysis"/>
    <property type="evidence" value="ECO:0007669"/>
    <property type="project" value="UniProtKB-KW"/>
</dbReference>
<dbReference type="InterPro" id="IPR001264">
    <property type="entry name" value="Glyco_trans_51"/>
</dbReference>
<feature type="domain" description="Glycosyl transferase family 51" evidence="21">
    <location>
        <begin position="82"/>
        <end position="249"/>
    </location>
</feature>
<dbReference type="InterPro" id="IPR023346">
    <property type="entry name" value="Lysozyme-like_dom_sf"/>
</dbReference>
<keyword evidence="12 19" id="KW-1133">Transmembrane helix</keyword>
<dbReference type="Proteomes" id="UP000198553">
    <property type="component" value="Unassembled WGS sequence"/>
</dbReference>
<evidence type="ECO:0000256" key="5">
    <source>
        <dbReference type="ARBA" id="ARBA00022670"/>
    </source>
</evidence>
<evidence type="ECO:0000256" key="16">
    <source>
        <dbReference type="ARBA" id="ARBA00034000"/>
    </source>
</evidence>
<evidence type="ECO:0000256" key="19">
    <source>
        <dbReference type="SAM" id="Phobius"/>
    </source>
</evidence>
<accession>A0A1H8EWN2</accession>
<dbReference type="Pfam" id="PF00912">
    <property type="entry name" value="Transgly"/>
    <property type="match status" value="1"/>
</dbReference>
<dbReference type="Gene3D" id="1.10.3810.10">
    <property type="entry name" value="Biosynthetic peptidoglycan transglycosylase-like"/>
    <property type="match status" value="1"/>
</dbReference>
<dbReference type="Pfam" id="PF00905">
    <property type="entry name" value="Transpeptidase"/>
    <property type="match status" value="1"/>
</dbReference>
<dbReference type="PANTHER" id="PTHR32282">
    <property type="entry name" value="BINDING PROTEIN TRANSPEPTIDASE, PUTATIVE-RELATED"/>
    <property type="match status" value="1"/>
</dbReference>
<evidence type="ECO:0000256" key="18">
    <source>
        <dbReference type="SAM" id="Coils"/>
    </source>
</evidence>
<dbReference type="InterPro" id="IPR001460">
    <property type="entry name" value="PCN-bd_Tpept"/>
</dbReference>
<dbReference type="OrthoDB" id="9766909at2"/>
<comment type="catalytic activity">
    <reaction evidence="17">
        <text>[GlcNAc-(1-&gt;4)-Mur2Ac(oyl-L-Ala-gamma-D-Glu-L-Lys-D-Ala-D-Ala)](n)-di-trans,octa-cis-undecaprenyl diphosphate + beta-D-GlcNAc-(1-&gt;4)-Mur2Ac(oyl-L-Ala-gamma-D-Glu-L-Lys-D-Ala-D-Ala)-di-trans,octa-cis-undecaprenyl diphosphate = [GlcNAc-(1-&gt;4)-Mur2Ac(oyl-L-Ala-gamma-D-Glu-L-Lys-D-Ala-D-Ala)](n+1)-di-trans,octa-cis-undecaprenyl diphosphate + di-trans,octa-cis-undecaprenyl diphosphate + H(+)</text>
        <dbReference type="Rhea" id="RHEA:23708"/>
        <dbReference type="Rhea" id="RHEA-COMP:9602"/>
        <dbReference type="Rhea" id="RHEA-COMP:9603"/>
        <dbReference type="ChEBI" id="CHEBI:15378"/>
        <dbReference type="ChEBI" id="CHEBI:58405"/>
        <dbReference type="ChEBI" id="CHEBI:60033"/>
        <dbReference type="ChEBI" id="CHEBI:78435"/>
        <dbReference type="EC" id="2.4.99.28"/>
    </reaction>
</comment>
<dbReference type="GO" id="GO:0008955">
    <property type="term" value="F:peptidoglycan glycosyltransferase activity"/>
    <property type="evidence" value="ECO:0007669"/>
    <property type="project" value="UniProtKB-EC"/>
</dbReference>
<dbReference type="GO" id="GO:0030288">
    <property type="term" value="C:outer membrane-bounded periplasmic space"/>
    <property type="evidence" value="ECO:0007669"/>
    <property type="project" value="TreeGrafter"/>
</dbReference>
<keyword evidence="18" id="KW-0175">Coiled coil</keyword>
<dbReference type="GO" id="GO:0008658">
    <property type="term" value="F:penicillin binding"/>
    <property type="evidence" value="ECO:0007669"/>
    <property type="project" value="InterPro"/>
</dbReference>
<dbReference type="GO" id="GO:0009002">
    <property type="term" value="F:serine-type D-Ala-D-Ala carboxypeptidase activity"/>
    <property type="evidence" value="ECO:0007669"/>
    <property type="project" value="UniProtKB-EC"/>
</dbReference>
<feature type="domain" description="Penicillin-binding protein transpeptidase" evidence="20">
    <location>
        <begin position="344"/>
        <end position="622"/>
    </location>
</feature>
<comment type="similarity">
    <text evidence="1">In the C-terminal section; belongs to the transpeptidase family.</text>
</comment>
<dbReference type="GO" id="GO:0009252">
    <property type="term" value="P:peptidoglycan biosynthetic process"/>
    <property type="evidence" value="ECO:0007669"/>
    <property type="project" value="UniProtKB-KW"/>
</dbReference>
<dbReference type="RefSeq" id="WP_090747202.1">
    <property type="nucleotide sequence ID" value="NZ_FOBW01000010.1"/>
</dbReference>
<dbReference type="SUPFAM" id="SSF53955">
    <property type="entry name" value="Lysozyme-like"/>
    <property type="match status" value="1"/>
</dbReference>
<evidence type="ECO:0000259" key="21">
    <source>
        <dbReference type="Pfam" id="PF00912"/>
    </source>
</evidence>
<keyword evidence="7" id="KW-0808">Transferase</keyword>
<evidence type="ECO:0000256" key="4">
    <source>
        <dbReference type="ARBA" id="ARBA00022645"/>
    </source>
</evidence>
<dbReference type="NCBIfam" id="TIGR02074">
    <property type="entry name" value="PBP_1a_fam"/>
    <property type="match status" value="1"/>
</dbReference>
<evidence type="ECO:0000256" key="7">
    <source>
        <dbReference type="ARBA" id="ARBA00022679"/>
    </source>
</evidence>
<gene>
    <name evidence="22" type="ORF">SAMN05192533_110122</name>
</gene>
<name>A0A1H8EWN2_9BACI</name>
<keyword evidence="10" id="KW-0133">Cell shape</keyword>
<keyword evidence="11" id="KW-0573">Peptidoglycan synthesis</keyword>
<evidence type="ECO:0000256" key="17">
    <source>
        <dbReference type="ARBA" id="ARBA00049902"/>
    </source>
</evidence>
<feature type="transmembrane region" description="Helical" evidence="19">
    <location>
        <begin position="31"/>
        <end position="51"/>
    </location>
</feature>
<keyword evidence="23" id="KW-1185">Reference proteome</keyword>
<comment type="similarity">
    <text evidence="2">In the N-terminal section; belongs to the glycosyltransferase 51 family.</text>
</comment>
<evidence type="ECO:0000256" key="12">
    <source>
        <dbReference type="ARBA" id="ARBA00022989"/>
    </source>
</evidence>
<proteinExistence type="inferred from homology"/>
<evidence type="ECO:0000256" key="15">
    <source>
        <dbReference type="ARBA" id="ARBA00023316"/>
    </source>
</evidence>
<keyword evidence="4" id="KW-0121">Carboxypeptidase</keyword>
<dbReference type="Gene3D" id="3.40.710.10">
    <property type="entry name" value="DD-peptidase/beta-lactamase superfamily"/>
    <property type="match status" value="1"/>
</dbReference>
<dbReference type="SUPFAM" id="SSF56601">
    <property type="entry name" value="beta-lactamase/transpeptidase-like"/>
    <property type="match status" value="1"/>
</dbReference>
<dbReference type="AlphaFoldDB" id="A0A1H8EWN2"/>
<keyword evidence="13 19" id="KW-0472">Membrane</keyword>
<dbReference type="InterPro" id="IPR012338">
    <property type="entry name" value="Beta-lactam/transpept-like"/>
</dbReference>
<evidence type="ECO:0000313" key="22">
    <source>
        <dbReference type="EMBL" id="SEN23544.1"/>
    </source>
</evidence>
<dbReference type="GO" id="GO:0071555">
    <property type="term" value="P:cell wall organization"/>
    <property type="evidence" value="ECO:0007669"/>
    <property type="project" value="UniProtKB-KW"/>
</dbReference>
<keyword evidence="6" id="KW-0328">Glycosyltransferase</keyword>
<keyword evidence="5" id="KW-0645">Protease</keyword>
<evidence type="ECO:0000313" key="23">
    <source>
        <dbReference type="Proteomes" id="UP000198553"/>
    </source>
</evidence>
<dbReference type="FunFam" id="1.10.3810.10:FF:000001">
    <property type="entry name" value="Penicillin-binding protein 1A"/>
    <property type="match status" value="1"/>
</dbReference>
<dbReference type="GO" id="GO:0008360">
    <property type="term" value="P:regulation of cell shape"/>
    <property type="evidence" value="ECO:0007669"/>
    <property type="project" value="UniProtKB-KW"/>
</dbReference>
<evidence type="ECO:0000256" key="9">
    <source>
        <dbReference type="ARBA" id="ARBA00022801"/>
    </source>
</evidence>
<evidence type="ECO:0000256" key="6">
    <source>
        <dbReference type="ARBA" id="ARBA00022676"/>
    </source>
</evidence>
<keyword evidence="8 19" id="KW-0812">Transmembrane</keyword>
<dbReference type="InterPro" id="IPR036950">
    <property type="entry name" value="PBP_transglycosylase"/>
</dbReference>
<evidence type="ECO:0000256" key="1">
    <source>
        <dbReference type="ARBA" id="ARBA00007090"/>
    </source>
</evidence>
<evidence type="ECO:0000256" key="14">
    <source>
        <dbReference type="ARBA" id="ARBA00023268"/>
    </source>
</evidence>
<feature type="coiled-coil region" evidence="18">
    <location>
        <begin position="648"/>
        <end position="679"/>
    </location>
</feature>
<evidence type="ECO:0000259" key="20">
    <source>
        <dbReference type="Pfam" id="PF00905"/>
    </source>
</evidence>
<evidence type="ECO:0000256" key="11">
    <source>
        <dbReference type="ARBA" id="ARBA00022984"/>
    </source>
</evidence>
<evidence type="ECO:0000256" key="10">
    <source>
        <dbReference type="ARBA" id="ARBA00022960"/>
    </source>
</evidence>
<evidence type="ECO:0000256" key="2">
    <source>
        <dbReference type="ARBA" id="ARBA00007739"/>
    </source>
</evidence>
<keyword evidence="3" id="KW-1003">Cell membrane</keyword>
<evidence type="ECO:0000256" key="8">
    <source>
        <dbReference type="ARBA" id="ARBA00022692"/>
    </source>
</evidence>
<dbReference type="InterPro" id="IPR050396">
    <property type="entry name" value="Glycosyltr_51/Transpeptidase"/>
</dbReference>